<evidence type="ECO:0000256" key="1">
    <source>
        <dbReference type="SAM" id="Phobius"/>
    </source>
</evidence>
<evidence type="ECO:0000313" key="3">
    <source>
        <dbReference type="EMBL" id="SPF30543.1"/>
    </source>
</evidence>
<evidence type="ECO:0000259" key="2">
    <source>
        <dbReference type="Pfam" id="PF18920"/>
    </source>
</evidence>
<dbReference type="AlphaFoldDB" id="A0A2R8AE49"/>
<protein>
    <recommendedName>
        <fullName evidence="2">DUF5671 domain-containing protein</fullName>
    </recommendedName>
</protein>
<name>A0A2R8AE49_9RHOB</name>
<feature type="transmembrane region" description="Helical" evidence="1">
    <location>
        <begin position="217"/>
        <end position="237"/>
    </location>
</feature>
<dbReference type="RefSeq" id="WP_108783272.1">
    <property type="nucleotide sequence ID" value="NZ_OMKW01000004.1"/>
</dbReference>
<reference evidence="3 4" key="1">
    <citation type="submission" date="2018-03" db="EMBL/GenBank/DDBJ databases">
        <authorList>
            <person name="Keele B.F."/>
        </authorList>
    </citation>
    <scope>NUCLEOTIDE SEQUENCE [LARGE SCALE GENOMIC DNA]</scope>
    <source>
        <strain evidence="3 4">CeCT 8812</strain>
    </source>
</reference>
<dbReference type="EMBL" id="OMKW01000004">
    <property type="protein sequence ID" value="SPF30543.1"/>
    <property type="molecule type" value="Genomic_DNA"/>
</dbReference>
<dbReference type="OrthoDB" id="7847741at2"/>
<dbReference type="Pfam" id="PF18920">
    <property type="entry name" value="DUF5671"/>
    <property type="match status" value="1"/>
</dbReference>
<feature type="transmembrane region" description="Helical" evidence="1">
    <location>
        <begin position="111"/>
        <end position="130"/>
    </location>
</feature>
<dbReference type="Proteomes" id="UP000244932">
    <property type="component" value="Unassembled WGS sequence"/>
</dbReference>
<gene>
    <name evidence="3" type="ORF">POI8812_02882</name>
</gene>
<feature type="transmembrane region" description="Helical" evidence="1">
    <location>
        <begin position="151"/>
        <end position="176"/>
    </location>
</feature>
<keyword evidence="4" id="KW-1185">Reference proteome</keyword>
<feature type="transmembrane region" description="Helical" evidence="1">
    <location>
        <begin position="182"/>
        <end position="201"/>
    </location>
</feature>
<feature type="transmembrane region" description="Helical" evidence="1">
    <location>
        <begin position="66"/>
        <end position="91"/>
    </location>
</feature>
<accession>A0A2R8AE49</accession>
<keyword evidence="1" id="KW-0812">Transmembrane</keyword>
<evidence type="ECO:0000313" key="4">
    <source>
        <dbReference type="Proteomes" id="UP000244932"/>
    </source>
</evidence>
<organism evidence="3 4">
    <name type="scientific">Pontivivens insulae</name>
    <dbReference type="NCBI Taxonomy" id="1639689"/>
    <lineage>
        <taxon>Bacteria</taxon>
        <taxon>Pseudomonadati</taxon>
        <taxon>Pseudomonadota</taxon>
        <taxon>Alphaproteobacteria</taxon>
        <taxon>Rhodobacterales</taxon>
        <taxon>Paracoccaceae</taxon>
        <taxon>Pontivivens</taxon>
    </lineage>
</organism>
<proteinExistence type="predicted"/>
<keyword evidence="1" id="KW-0472">Membrane</keyword>
<sequence length="355" mass="38207">MSNTKLLSQYVEGALNAGLSHSQVRAHLEAADWPADAIEDALGEWAEIDVIPPVPRARAVFSVLDLFTYLALLVMLALTAFYMISLSLGLIEYAFDPPSASSWQSDHLASSARWALAIIVVAAPIYGLLVRWTDRDVMRNPVKRTAGVRRFAIGLTMLISAAVFVGDLVFVVYSFLQGDVTIAFLLKALVVAAVALALLAIGREDLSAQRGRFKRPLLWAGAGATVLLIILTVLALGSPREVRSAQQDREAYDDLTRIAVALQCPDEGSAVLPETLTPAALAQFCDGVRLRFAAEPDAGGAPPYAYTRIGETGFTLCSEFGDAAALEGRRTWTPDGFWFFNTATGCVEGSIRAAQ</sequence>
<dbReference type="InterPro" id="IPR043728">
    <property type="entry name" value="DUF5671"/>
</dbReference>
<feature type="domain" description="DUF5671" evidence="2">
    <location>
        <begin position="65"/>
        <end position="200"/>
    </location>
</feature>
<keyword evidence="1" id="KW-1133">Transmembrane helix</keyword>